<reference evidence="2 3" key="1">
    <citation type="journal article" date="2009" name="Proc. Natl. Acad. Sci. U.S.A.">
        <title>Characterizing a model human gut microbiota composed of members of its two dominant bacterial phyla.</title>
        <authorList>
            <person name="Mahowald M.A."/>
            <person name="Rey F.E."/>
            <person name="Seedorf H."/>
            <person name="Turnbaugh P.J."/>
            <person name="Fulton R.S."/>
            <person name="Wollam A."/>
            <person name="Shah N."/>
            <person name="Wang C."/>
            <person name="Magrini V."/>
            <person name="Wilson R.K."/>
            <person name="Cantarel B.L."/>
            <person name="Coutinho P.M."/>
            <person name="Henrissat B."/>
            <person name="Crock L.W."/>
            <person name="Russell A."/>
            <person name="Verberkmoes N.C."/>
            <person name="Hettich R.L."/>
            <person name="Gordon J.I."/>
        </authorList>
    </citation>
    <scope>NUCLEOTIDE SEQUENCE [LARGE SCALE GENOMIC DNA]</scope>
    <source>
        <strain evidence="3">ATCC 27750 / DSM 3376 / VPI C15-48 / C15-B4</strain>
        <plasmid evidence="2">unnamed</plasmid>
    </source>
</reference>
<proteinExistence type="predicted"/>
<gene>
    <name evidence="2" type="ordered locus">EUBELI_20455</name>
</gene>
<feature type="transmembrane region" description="Helical" evidence="1">
    <location>
        <begin position="48"/>
        <end position="67"/>
    </location>
</feature>
<evidence type="ECO:0000313" key="2">
    <source>
        <dbReference type="EMBL" id="ACR73600.1"/>
    </source>
</evidence>
<keyword evidence="3" id="KW-1185">Reference proteome</keyword>
<keyword evidence="1" id="KW-0812">Transmembrane</keyword>
<organism evidence="2 3">
    <name type="scientific">Lachnospira eligens (strain ATCC 27750 / DSM 3376 / VPI C15-48 / C15-B4)</name>
    <name type="common">Eubacterium eligens</name>
    <dbReference type="NCBI Taxonomy" id="515620"/>
    <lineage>
        <taxon>Bacteria</taxon>
        <taxon>Bacillati</taxon>
        <taxon>Bacillota</taxon>
        <taxon>Clostridia</taxon>
        <taxon>Lachnospirales</taxon>
        <taxon>Lachnospiraceae</taxon>
        <taxon>Lachnospira</taxon>
    </lineage>
</organism>
<keyword evidence="1" id="KW-0472">Membrane</keyword>
<keyword evidence="2" id="KW-0614">Plasmid</keyword>
<accession>C4Z6K8</accession>
<dbReference type="Proteomes" id="UP000001476">
    <property type="component" value="Plasmid pEubeli2"/>
</dbReference>
<name>C4Z6K8_LACE2</name>
<dbReference type="KEGG" id="eel:EUBELI_20455"/>
<feature type="transmembrane region" description="Helical" evidence="1">
    <location>
        <begin position="12"/>
        <end position="28"/>
    </location>
</feature>
<dbReference type="AlphaFoldDB" id="C4Z6K8"/>
<evidence type="ECO:0000313" key="3">
    <source>
        <dbReference type="Proteomes" id="UP000001476"/>
    </source>
</evidence>
<evidence type="ECO:0000256" key="1">
    <source>
        <dbReference type="SAM" id="Phobius"/>
    </source>
</evidence>
<geneLocation type="plasmid" evidence="3">
    <name>pEubeli2</name>
</geneLocation>
<dbReference type="EMBL" id="CP001106">
    <property type="protein sequence ID" value="ACR73600.1"/>
    <property type="molecule type" value="Genomic_DNA"/>
</dbReference>
<sequence>MNKSKEKSMVGLIIYLALGYWAVGETIYKNKILFSTQTGGIFIEKLVSALMLGWICIPVAIIKLIFFRR</sequence>
<keyword evidence="1" id="KW-1133">Transmembrane helix</keyword>
<dbReference type="HOGENOM" id="CLU_188302_0_0_9"/>
<protein>
    <submittedName>
        <fullName evidence="2">Uncharacterized protein</fullName>
    </submittedName>
</protein>